<dbReference type="PANTHER" id="PTHR42812">
    <property type="entry name" value="BETA-XYLOSIDASE"/>
    <property type="match status" value="1"/>
</dbReference>
<dbReference type="EMBL" id="QRWT01000050">
    <property type="protein sequence ID" value="RGT44164.1"/>
    <property type="molecule type" value="Genomic_DNA"/>
</dbReference>
<dbReference type="OrthoDB" id="9801455at2"/>
<reference evidence="6 9" key="2">
    <citation type="journal article" date="2019" name="Science, e1252229">
        <title>Invertible promoters mediate bacterial phase variation, antibiotic resistance, and host adaptation in the gut.</title>
        <authorList>
            <person name="Jiang X."/>
            <person name="Hall A.B."/>
            <person name="Arthur T.D."/>
            <person name="Plichta D.R."/>
            <person name="Covington C.T."/>
            <person name="Poyet M."/>
            <person name="Crothers J."/>
            <person name="Moses P.L."/>
            <person name="Tolonen A.C."/>
            <person name="Vlamakis H."/>
            <person name="Alm E.J."/>
            <person name="Xavier R.J."/>
        </authorList>
    </citation>
    <scope>NUCLEOTIDE SEQUENCE [LARGE SCALE GENOMIC DNA]</scope>
    <source>
        <strain evidence="6">Bf_0095</strain>
        <strain evidence="9">bf_0095</strain>
    </source>
</reference>
<comment type="caution">
    <text evidence="5">The sequence shown here is derived from an EMBL/GenBank/DDBJ whole genome shotgun (WGS) entry which is preliminary data.</text>
</comment>
<evidence type="ECO:0000256" key="2">
    <source>
        <dbReference type="ARBA" id="ARBA00022801"/>
    </source>
</evidence>
<evidence type="ECO:0000256" key="3">
    <source>
        <dbReference type="ARBA" id="ARBA00023295"/>
    </source>
</evidence>
<evidence type="ECO:0000313" key="8">
    <source>
        <dbReference type="Proteomes" id="UP000285013"/>
    </source>
</evidence>
<sequence>MKGQNHETATFKNPIVSGLHPDPSICRVGNDYYLVASSFEWFPGIPVFHSKDLMYWQQIGYVLNRPSQLQMKDRLKHSNSRTCTCY</sequence>
<dbReference type="GO" id="GO:0004553">
    <property type="term" value="F:hydrolase activity, hydrolyzing O-glycosyl compounds"/>
    <property type="evidence" value="ECO:0007669"/>
    <property type="project" value="InterPro"/>
</dbReference>
<comment type="similarity">
    <text evidence="1">Belongs to the glycosyl hydrolase 43 family.</text>
</comment>
<proteinExistence type="inferred from homology"/>
<dbReference type="InterPro" id="IPR023296">
    <property type="entry name" value="Glyco_hydro_beta-prop_sf"/>
</dbReference>
<dbReference type="InterPro" id="IPR051795">
    <property type="entry name" value="Glycosyl_Hydrlase_43"/>
</dbReference>
<keyword evidence="2" id="KW-0378">Hydrolase</keyword>
<dbReference type="Pfam" id="PF04616">
    <property type="entry name" value="Glyco_hydro_43"/>
    <property type="match status" value="1"/>
</dbReference>
<accession>A0A415A1N6</accession>
<dbReference type="Proteomes" id="UP000284772">
    <property type="component" value="Unassembled WGS sequence"/>
</dbReference>
<dbReference type="EMBL" id="RCXO01000037">
    <property type="protein sequence ID" value="RYT77038.1"/>
    <property type="molecule type" value="Genomic_DNA"/>
</dbReference>
<dbReference type="Proteomes" id="UP000285013">
    <property type="component" value="Unassembled WGS sequence"/>
</dbReference>
<keyword evidence="3" id="KW-0326">Glycosidase</keyword>
<evidence type="ECO:0000313" key="4">
    <source>
        <dbReference type="EMBL" id="RGT44164.1"/>
    </source>
</evidence>
<dbReference type="SUPFAM" id="SSF75005">
    <property type="entry name" value="Arabinanase/levansucrase/invertase"/>
    <property type="match status" value="1"/>
</dbReference>
<dbReference type="PANTHER" id="PTHR42812:SF12">
    <property type="entry name" value="BETA-XYLOSIDASE-RELATED"/>
    <property type="match status" value="1"/>
</dbReference>
<gene>
    <name evidence="4" type="ORF">DWX27_23320</name>
    <name evidence="5" type="ORF">DWZ95_23275</name>
    <name evidence="6" type="ORF">EAJ06_20760</name>
</gene>
<evidence type="ECO:0000256" key="1">
    <source>
        <dbReference type="ARBA" id="ARBA00009865"/>
    </source>
</evidence>
<organism evidence="5 8">
    <name type="scientific">Bacteroides intestinalis</name>
    <dbReference type="NCBI Taxonomy" id="329854"/>
    <lineage>
        <taxon>Bacteria</taxon>
        <taxon>Pseudomonadati</taxon>
        <taxon>Bacteroidota</taxon>
        <taxon>Bacteroidia</taxon>
        <taxon>Bacteroidales</taxon>
        <taxon>Bacteroidaceae</taxon>
        <taxon>Bacteroides</taxon>
    </lineage>
</organism>
<keyword evidence="9" id="KW-1185">Reference proteome</keyword>
<protein>
    <recommendedName>
        <fullName evidence="10">Xylan 1,4-beta-xylosidase</fullName>
    </recommendedName>
</protein>
<evidence type="ECO:0000313" key="5">
    <source>
        <dbReference type="EMBL" id="RHL85038.1"/>
    </source>
</evidence>
<evidence type="ECO:0000313" key="9">
    <source>
        <dbReference type="Proteomes" id="UP000291191"/>
    </source>
</evidence>
<dbReference type="EMBL" id="QRPE01000049">
    <property type="protein sequence ID" value="RHL85038.1"/>
    <property type="molecule type" value="Genomic_DNA"/>
</dbReference>
<name>A0A415A1N6_9BACE</name>
<evidence type="ECO:0008006" key="10">
    <source>
        <dbReference type="Google" id="ProtNLM"/>
    </source>
</evidence>
<dbReference type="InterPro" id="IPR006710">
    <property type="entry name" value="Glyco_hydro_43"/>
</dbReference>
<evidence type="ECO:0000313" key="6">
    <source>
        <dbReference type="EMBL" id="RYT77038.1"/>
    </source>
</evidence>
<dbReference type="Proteomes" id="UP000291191">
    <property type="component" value="Unassembled WGS sequence"/>
</dbReference>
<evidence type="ECO:0000313" key="7">
    <source>
        <dbReference type="Proteomes" id="UP000284772"/>
    </source>
</evidence>
<dbReference type="AlphaFoldDB" id="A0A415A1N6"/>
<reference evidence="7 8" key="1">
    <citation type="submission" date="2018-08" db="EMBL/GenBank/DDBJ databases">
        <title>A genome reference for cultivated species of the human gut microbiota.</title>
        <authorList>
            <person name="Zou Y."/>
            <person name="Xue W."/>
            <person name="Luo G."/>
        </authorList>
    </citation>
    <scope>NUCLEOTIDE SEQUENCE [LARGE SCALE GENOMIC DNA]</scope>
    <source>
        <strain evidence="4 7">AF19-10AC</strain>
        <strain evidence="5 8">AF36-16BH</strain>
    </source>
</reference>
<dbReference type="Gene3D" id="2.115.10.20">
    <property type="entry name" value="Glycosyl hydrolase domain, family 43"/>
    <property type="match status" value="1"/>
</dbReference>
<dbReference type="GO" id="GO:0005975">
    <property type="term" value="P:carbohydrate metabolic process"/>
    <property type="evidence" value="ECO:0007669"/>
    <property type="project" value="InterPro"/>
</dbReference>